<reference evidence="2 3" key="1">
    <citation type="journal article" date="2019" name="Genome Biol. Evol.">
        <title>Nanopore Sequencing Significantly Improves Genome Assembly of the Protozoan Parasite Trypanosoma cruzi.</title>
        <authorList>
            <person name="Diaz-Viraque F."/>
            <person name="Pita S."/>
            <person name="Greif G."/>
            <person name="de Souza R.C.M."/>
            <person name="Iraola G."/>
            <person name="Robello C."/>
        </authorList>
    </citation>
    <scope>NUCLEOTIDE SEQUENCE [LARGE SCALE GENOMIC DNA]</scope>
    <source>
        <strain evidence="2 3">Berenice</strain>
    </source>
</reference>
<keyword evidence="1" id="KW-0812">Transmembrane</keyword>
<dbReference type="AlphaFoldDB" id="A0A7J6YBW5"/>
<dbReference type="Proteomes" id="UP000583944">
    <property type="component" value="Unassembled WGS sequence"/>
</dbReference>
<dbReference type="VEuPathDB" id="TriTrypDB:ECC02_002681"/>
<accession>A0A7J6YBW5</accession>
<evidence type="ECO:0000313" key="2">
    <source>
        <dbReference type="EMBL" id="KAF5224095.1"/>
    </source>
</evidence>
<dbReference type="EMBL" id="JABDHM010000014">
    <property type="protein sequence ID" value="KAF5224095.1"/>
    <property type="molecule type" value="Genomic_DNA"/>
</dbReference>
<dbReference type="VEuPathDB" id="TriTrypDB:BCY84_14497"/>
<keyword evidence="1" id="KW-1133">Transmembrane helix</keyword>
<proteinExistence type="predicted"/>
<gene>
    <name evidence="2" type="ORF">ECC02_002681</name>
</gene>
<name>A0A7J6YBW5_TRYCR</name>
<protein>
    <submittedName>
        <fullName evidence="2">Uncharacterized protein</fullName>
    </submittedName>
</protein>
<comment type="caution">
    <text evidence="2">The sequence shown here is derived from an EMBL/GenBank/DDBJ whole genome shotgun (WGS) entry which is preliminary data.</text>
</comment>
<evidence type="ECO:0000313" key="3">
    <source>
        <dbReference type="Proteomes" id="UP000583944"/>
    </source>
</evidence>
<keyword evidence="1" id="KW-0472">Membrane</keyword>
<sequence>MVLCCVVFAPFSCDMFFFFFLLFFIIAVRFHLFGSAGRVRRKGTMSDDEEDIIVLQVCANQRCLGIEDLEFDEESGEMYCVNCRELYARAEDEGFRLLLTDEDMPLINMIFNCFDGGKRYWTYEDFDRFRGYTGQSSETAIDSHEALRDFFKEEYDIEISKGATGEYVVYKQNLEEMYGGYIYNNINALVADCDSLEDAGMIRTATLE</sequence>
<evidence type="ECO:0000256" key="1">
    <source>
        <dbReference type="SAM" id="Phobius"/>
    </source>
</evidence>
<organism evidence="2 3">
    <name type="scientific">Trypanosoma cruzi</name>
    <dbReference type="NCBI Taxonomy" id="5693"/>
    <lineage>
        <taxon>Eukaryota</taxon>
        <taxon>Discoba</taxon>
        <taxon>Euglenozoa</taxon>
        <taxon>Kinetoplastea</taxon>
        <taxon>Metakinetoplastina</taxon>
        <taxon>Trypanosomatida</taxon>
        <taxon>Trypanosomatidae</taxon>
        <taxon>Trypanosoma</taxon>
        <taxon>Schizotrypanum</taxon>
    </lineage>
</organism>
<feature type="transmembrane region" description="Helical" evidence="1">
    <location>
        <begin position="15"/>
        <end position="32"/>
    </location>
</feature>